<dbReference type="InterPro" id="IPR001647">
    <property type="entry name" value="HTH_TetR"/>
</dbReference>
<feature type="domain" description="HTH tetR-type" evidence="5">
    <location>
        <begin position="17"/>
        <end position="76"/>
    </location>
</feature>
<dbReference type="PROSITE" id="PS50977">
    <property type="entry name" value="HTH_TETR_2"/>
    <property type="match status" value="1"/>
</dbReference>
<protein>
    <submittedName>
        <fullName evidence="6">Transcriptional regulator, TetR family</fullName>
    </submittedName>
</protein>
<keyword evidence="7" id="KW-1185">Reference proteome</keyword>
<reference evidence="6 7" key="1">
    <citation type="submission" date="2017-06" db="EMBL/GenBank/DDBJ databases">
        <authorList>
            <person name="Kim H.J."/>
            <person name="Triplett B.A."/>
        </authorList>
    </citation>
    <scope>NUCLEOTIDE SEQUENCE [LARGE SCALE GENOMIC DNA]</scope>
    <source>
        <strain evidence="6">FRACA_ARgP5</strain>
    </source>
</reference>
<dbReference type="InterPro" id="IPR050109">
    <property type="entry name" value="HTH-type_TetR-like_transc_reg"/>
</dbReference>
<dbReference type="SUPFAM" id="SSF46689">
    <property type="entry name" value="Homeodomain-like"/>
    <property type="match status" value="1"/>
</dbReference>
<evidence type="ECO:0000313" key="7">
    <source>
        <dbReference type="Proteomes" id="UP000234331"/>
    </source>
</evidence>
<organism evidence="6 7">
    <name type="scientific">Frankia canadensis</name>
    <dbReference type="NCBI Taxonomy" id="1836972"/>
    <lineage>
        <taxon>Bacteria</taxon>
        <taxon>Bacillati</taxon>
        <taxon>Actinomycetota</taxon>
        <taxon>Actinomycetes</taxon>
        <taxon>Frankiales</taxon>
        <taxon>Frankiaceae</taxon>
        <taxon>Frankia</taxon>
    </lineage>
</organism>
<dbReference type="PANTHER" id="PTHR30055:SF234">
    <property type="entry name" value="HTH-TYPE TRANSCRIPTIONAL REGULATOR BETI"/>
    <property type="match status" value="1"/>
</dbReference>
<feature type="DNA-binding region" description="H-T-H motif" evidence="4">
    <location>
        <begin position="39"/>
        <end position="58"/>
    </location>
</feature>
<evidence type="ECO:0000256" key="3">
    <source>
        <dbReference type="ARBA" id="ARBA00023163"/>
    </source>
</evidence>
<dbReference type="Proteomes" id="UP000234331">
    <property type="component" value="Unassembled WGS sequence"/>
</dbReference>
<accession>A0A2I2KLA4</accession>
<dbReference type="EMBL" id="FZMO01000046">
    <property type="protein sequence ID" value="SNQ46426.1"/>
    <property type="molecule type" value="Genomic_DNA"/>
</dbReference>
<dbReference type="PRINTS" id="PR00455">
    <property type="entry name" value="HTHTETR"/>
</dbReference>
<evidence type="ECO:0000256" key="1">
    <source>
        <dbReference type="ARBA" id="ARBA00023015"/>
    </source>
</evidence>
<dbReference type="Pfam" id="PF21597">
    <property type="entry name" value="TetR_C_43"/>
    <property type="match status" value="1"/>
</dbReference>
<evidence type="ECO:0000259" key="5">
    <source>
        <dbReference type="PROSITE" id="PS50977"/>
    </source>
</evidence>
<dbReference type="AlphaFoldDB" id="A0A2I2KLA4"/>
<keyword evidence="3" id="KW-0804">Transcription</keyword>
<dbReference type="Gene3D" id="1.10.357.10">
    <property type="entry name" value="Tetracycline Repressor, domain 2"/>
    <property type="match status" value="1"/>
</dbReference>
<dbReference type="SUPFAM" id="SSF48498">
    <property type="entry name" value="Tetracyclin repressor-like, C-terminal domain"/>
    <property type="match status" value="1"/>
</dbReference>
<name>A0A2I2KLA4_9ACTN</name>
<dbReference type="Pfam" id="PF00440">
    <property type="entry name" value="TetR_N"/>
    <property type="match status" value="1"/>
</dbReference>
<evidence type="ECO:0000313" key="6">
    <source>
        <dbReference type="EMBL" id="SNQ46426.1"/>
    </source>
</evidence>
<dbReference type="InterPro" id="IPR049445">
    <property type="entry name" value="TetR_SbtR-like_C"/>
</dbReference>
<proteinExistence type="predicted"/>
<dbReference type="GO" id="GO:0000976">
    <property type="term" value="F:transcription cis-regulatory region binding"/>
    <property type="evidence" value="ECO:0007669"/>
    <property type="project" value="TreeGrafter"/>
</dbReference>
<dbReference type="InterPro" id="IPR009057">
    <property type="entry name" value="Homeodomain-like_sf"/>
</dbReference>
<dbReference type="InterPro" id="IPR036271">
    <property type="entry name" value="Tet_transcr_reg_TetR-rel_C_sf"/>
</dbReference>
<dbReference type="PANTHER" id="PTHR30055">
    <property type="entry name" value="HTH-TYPE TRANSCRIPTIONAL REGULATOR RUTR"/>
    <property type="match status" value="1"/>
</dbReference>
<keyword evidence="1" id="KW-0805">Transcription regulation</keyword>
<keyword evidence="2 4" id="KW-0238">DNA-binding</keyword>
<evidence type="ECO:0000256" key="4">
    <source>
        <dbReference type="PROSITE-ProRule" id="PRU00335"/>
    </source>
</evidence>
<gene>
    <name evidence="6" type="ORF">FRACA_140025</name>
</gene>
<evidence type="ECO:0000256" key="2">
    <source>
        <dbReference type="ARBA" id="ARBA00023125"/>
    </source>
</evidence>
<sequence>MAVSGPTGTRPRRSDARANRDRLLAQARQAFAEHGIDTSLEGIARQAGVGIGTFYRHFPSREALLEAVLHDRFDLLTRRAQQLSAMAAPEEALIIWLREFLDFASTYRGLTAALARTLRDADSDLHAACTSMRGAGASLVTAAQGVGALRRDLGVLEVFTLVTGIAWAFEQSSCGAPGPLAIDRVLALALDGLRGPAAAEDPAAAPR</sequence>
<dbReference type="GO" id="GO:0003700">
    <property type="term" value="F:DNA-binding transcription factor activity"/>
    <property type="evidence" value="ECO:0007669"/>
    <property type="project" value="TreeGrafter"/>
</dbReference>